<keyword evidence="1" id="KW-0343">GTPase activation</keyword>
<dbReference type="PROSITE" id="PS50238">
    <property type="entry name" value="RHOGAP"/>
    <property type="match status" value="1"/>
</dbReference>
<dbReference type="PANTHER" id="PTHR15228:SF36">
    <property type="entry name" value="RHO GTPASE-ACTIVATING PROTEIN 24-LIKE ISOFORM X1"/>
    <property type="match status" value="1"/>
</dbReference>
<name>A0A8C5EHG3_GOUWI</name>
<keyword evidence="4" id="KW-1185">Reference proteome</keyword>
<reference evidence="3" key="2">
    <citation type="submission" date="2025-08" db="UniProtKB">
        <authorList>
            <consortium name="Ensembl"/>
        </authorList>
    </citation>
    <scope>IDENTIFICATION</scope>
</reference>
<evidence type="ECO:0000313" key="3">
    <source>
        <dbReference type="Ensembl" id="ENSGWIP00000021256.1"/>
    </source>
</evidence>
<dbReference type="Gene3D" id="1.10.555.10">
    <property type="entry name" value="Rho GTPase activation protein"/>
    <property type="match status" value="1"/>
</dbReference>
<organism evidence="3 4">
    <name type="scientific">Gouania willdenowi</name>
    <name type="common">Blunt-snouted clingfish</name>
    <name type="synonym">Lepadogaster willdenowi</name>
    <dbReference type="NCBI Taxonomy" id="441366"/>
    <lineage>
        <taxon>Eukaryota</taxon>
        <taxon>Metazoa</taxon>
        <taxon>Chordata</taxon>
        <taxon>Craniata</taxon>
        <taxon>Vertebrata</taxon>
        <taxon>Euteleostomi</taxon>
        <taxon>Actinopterygii</taxon>
        <taxon>Neopterygii</taxon>
        <taxon>Teleostei</taxon>
        <taxon>Neoteleostei</taxon>
        <taxon>Acanthomorphata</taxon>
        <taxon>Ovalentaria</taxon>
        <taxon>Blenniimorphae</taxon>
        <taxon>Blenniiformes</taxon>
        <taxon>Gobiesocoidei</taxon>
        <taxon>Gobiesocidae</taxon>
        <taxon>Gobiesocinae</taxon>
        <taxon>Gouania</taxon>
    </lineage>
</organism>
<dbReference type="GO" id="GO:0005096">
    <property type="term" value="F:GTPase activator activity"/>
    <property type="evidence" value="ECO:0007669"/>
    <property type="project" value="UniProtKB-KW"/>
</dbReference>
<dbReference type="Pfam" id="PF00620">
    <property type="entry name" value="RhoGAP"/>
    <property type="match status" value="1"/>
</dbReference>
<dbReference type="AlphaFoldDB" id="A0A8C5EHG3"/>
<reference evidence="3" key="1">
    <citation type="submission" date="2020-06" db="EMBL/GenBank/DDBJ databases">
        <authorList>
            <consortium name="Wellcome Sanger Institute Data Sharing"/>
        </authorList>
    </citation>
    <scope>NUCLEOTIDE SEQUENCE [LARGE SCALE GENOMIC DNA]</scope>
</reference>
<dbReference type="GO" id="GO:0035021">
    <property type="term" value="P:negative regulation of Rac protein signal transduction"/>
    <property type="evidence" value="ECO:0007669"/>
    <property type="project" value="TreeGrafter"/>
</dbReference>
<evidence type="ECO:0000256" key="1">
    <source>
        <dbReference type="ARBA" id="ARBA00022468"/>
    </source>
</evidence>
<evidence type="ECO:0000313" key="4">
    <source>
        <dbReference type="Proteomes" id="UP000694680"/>
    </source>
</evidence>
<accession>A0A8C5EHG3</accession>
<dbReference type="InterPro" id="IPR051025">
    <property type="entry name" value="RhoGAP"/>
</dbReference>
<dbReference type="SUPFAM" id="SSF48350">
    <property type="entry name" value="GTPase activation domain, GAP"/>
    <property type="match status" value="1"/>
</dbReference>
<feature type="domain" description="Rho-GAP" evidence="2">
    <location>
        <begin position="115"/>
        <end position="220"/>
    </location>
</feature>
<dbReference type="GO" id="GO:1900028">
    <property type="term" value="P:negative regulation of ruffle assembly"/>
    <property type="evidence" value="ECO:0007669"/>
    <property type="project" value="TreeGrafter"/>
</dbReference>
<dbReference type="InterPro" id="IPR000198">
    <property type="entry name" value="RhoGAP_dom"/>
</dbReference>
<dbReference type="GO" id="GO:0007165">
    <property type="term" value="P:signal transduction"/>
    <property type="evidence" value="ECO:0007669"/>
    <property type="project" value="InterPro"/>
</dbReference>
<dbReference type="PANTHER" id="PTHR15228">
    <property type="entry name" value="SPERMATHECAL PHYSIOLOGY VARIANT"/>
    <property type="match status" value="1"/>
</dbReference>
<sequence>VSEQMERGRTMDADVDRRRRRSLDIDRCVRSPPCCHGNSSQQRPLQEKTLFSHLPIELLFSVCVCVCVCVCVGNRDVLASPGSYLFLSNSAGQGDSWLQSLNKDLWIPFTGVFGQRLEETVLYEQRYGVRLIPVLVEQCVNFIRERGLQEVGLFHQPGCPSVVTELQEAFDSGERPSFNSSLDVHTVASLLMLYLSQLPEPLVPHTHFRDFLYHWSTSTF</sequence>
<protein>
    <recommendedName>
        <fullName evidence="2">Rho-GAP domain-containing protein</fullName>
    </recommendedName>
</protein>
<dbReference type="GO" id="GO:0035313">
    <property type="term" value="P:wound healing, spreading of epidermal cells"/>
    <property type="evidence" value="ECO:0007669"/>
    <property type="project" value="TreeGrafter"/>
</dbReference>
<evidence type="ECO:0000259" key="2">
    <source>
        <dbReference type="PROSITE" id="PS50238"/>
    </source>
</evidence>
<dbReference type="Ensembl" id="ENSGWIT00000023322.1">
    <property type="protein sequence ID" value="ENSGWIP00000021256.1"/>
    <property type="gene ID" value="ENSGWIG00000011494.1"/>
</dbReference>
<dbReference type="GO" id="GO:0005925">
    <property type="term" value="C:focal adhesion"/>
    <property type="evidence" value="ECO:0007669"/>
    <property type="project" value="TreeGrafter"/>
</dbReference>
<dbReference type="Proteomes" id="UP000694680">
    <property type="component" value="Chromosome 14"/>
</dbReference>
<dbReference type="InterPro" id="IPR008936">
    <property type="entry name" value="Rho_GTPase_activation_prot"/>
</dbReference>
<reference evidence="3" key="3">
    <citation type="submission" date="2025-09" db="UniProtKB">
        <authorList>
            <consortium name="Ensembl"/>
        </authorList>
    </citation>
    <scope>IDENTIFICATION</scope>
</reference>
<proteinExistence type="predicted"/>
<dbReference type="SMART" id="SM00324">
    <property type="entry name" value="RhoGAP"/>
    <property type="match status" value="1"/>
</dbReference>